<feature type="domain" description="Fe-containing alcohol dehydrogenase-like C-terminal" evidence="5">
    <location>
        <begin position="173"/>
        <end position="359"/>
    </location>
</feature>
<evidence type="ECO:0000259" key="4">
    <source>
        <dbReference type="Pfam" id="PF00465"/>
    </source>
</evidence>
<dbReference type="GO" id="GO:0018506">
    <property type="term" value="F:maleylacetate reductase activity"/>
    <property type="evidence" value="ECO:0007669"/>
    <property type="project" value="InterPro"/>
</dbReference>
<proteinExistence type="inferred from homology"/>
<dbReference type="PANTHER" id="PTHR11496:SF102">
    <property type="entry name" value="ALCOHOL DEHYDROGENASE 4"/>
    <property type="match status" value="1"/>
</dbReference>
<keyword evidence="3" id="KW-0520">NAD</keyword>
<comment type="similarity">
    <text evidence="1">Belongs to the iron-containing alcohol dehydrogenase family.</text>
</comment>
<dbReference type="Gene3D" id="3.40.50.1970">
    <property type="match status" value="1"/>
</dbReference>
<dbReference type="InterPro" id="IPR039697">
    <property type="entry name" value="Alcohol_dehydrogenase_Fe"/>
</dbReference>
<dbReference type="CDD" id="cd08177">
    <property type="entry name" value="MAR"/>
    <property type="match status" value="1"/>
</dbReference>
<feature type="domain" description="Alcohol dehydrogenase iron-type/glycerol dehydrogenase GldA" evidence="4">
    <location>
        <begin position="18"/>
        <end position="161"/>
    </location>
</feature>
<keyword evidence="2" id="KW-0560">Oxidoreductase</keyword>
<dbReference type="Pfam" id="PF00465">
    <property type="entry name" value="Fe-ADH"/>
    <property type="match status" value="1"/>
</dbReference>
<dbReference type="PANTHER" id="PTHR11496">
    <property type="entry name" value="ALCOHOL DEHYDROGENASE"/>
    <property type="match status" value="1"/>
</dbReference>
<sequence length="376" mass="38212">MSIDFAAVVGGFVHDSAPMRVVFGAGSLDTVPAEVDRLGASRVLLVAGGPEAAYADLLADALGARLAGRFSDVVMHVPVEVARSAADAAATAGADLVVCVGGGSSTGAAKAIALASGLPILAVPTTYAGSEMTTIWGLTENGVKTTGRDPRVQPRVVVYDPELTLSLPVDLSAASGMNAMAHLVEGLYAPGASPITTLVAEEGVRALAAALPEVVANPTDIEARSKALYGAWLAGWTLGVAGMGIHHKICHVVGGNYDLPHAGVHSVVLPYAMAYNSAHASDAMSRVQRALAAAGINAPDAATGIWQLEQAIGAPTSLSAVGLAETDIHEAADAVFATPMVNPRPADRGAIEVLLRDAWAGFAPREISLAPSEPTR</sequence>
<evidence type="ECO:0000259" key="5">
    <source>
        <dbReference type="Pfam" id="PF25137"/>
    </source>
</evidence>
<reference evidence="6" key="1">
    <citation type="submission" date="2020-05" db="EMBL/GenBank/DDBJ databases">
        <authorList>
            <person name="Chiriac C."/>
            <person name="Salcher M."/>
            <person name="Ghai R."/>
            <person name="Kavagutti S V."/>
        </authorList>
    </citation>
    <scope>NUCLEOTIDE SEQUENCE</scope>
</reference>
<evidence type="ECO:0000256" key="3">
    <source>
        <dbReference type="ARBA" id="ARBA00023027"/>
    </source>
</evidence>
<dbReference type="AlphaFoldDB" id="A0A6J7K6V7"/>
<gene>
    <name evidence="6" type="ORF">UFOPK3773_01414</name>
</gene>
<dbReference type="GO" id="GO:0046872">
    <property type="term" value="F:metal ion binding"/>
    <property type="evidence" value="ECO:0007669"/>
    <property type="project" value="InterPro"/>
</dbReference>
<evidence type="ECO:0000313" key="6">
    <source>
        <dbReference type="EMBL" id="CAB4951177.1"/>
    </source>
</evidence>
<evidence type="ECO:0000256" key="2">
    <source>
        <dbReference type="ARBA" id="ARBA00023002"/>
    </source>
</evidence>
<name>A0A6J7K6V7_9ZZZZ</name>
<dbReference type="InterPro" id="IPR056798">
    <property type="entry name" value="ADH_Fe_C"/>
</dbReference>
<organism evidence="6">
    <name type="scientific">freshwater metagenome</name>
    <dbReference type="NCBI Taxonomy" id="449393"/>
    <lineage>
        <taxon>unclassified sequences</taxon>
        <taxon>metagenomes</taxon>
        <taxon>ecological metagenomes</taxon>
    </lineage>
</organism>
<dbReference type="EMBL" id="CAFBNF010000169">
    <property type="protein sequence ID" value="CAB4951177.1"/>
    <property type="molecule type" value="Genomic_DNA"/>
</dbReference>
<evidence type="ECO:0000256" key="1">
    <source>
        <dbReference type="ARBA" id="ARBA00007358"/>
    </source>
</evidence>
<accession>A0A6J7K6V7</accession>
<dbReference type="GO" id="GO:0004022">
    <property type="term" value="F:alcohol dehydrogenase (NAD+) activity"/>
    <property type="evidence" value="ECO:0007669"/>
    <property type="project" value="TreeGrafter"/>
</dbReference>
<dbReference type="InterPro" id="IPR001670">
    <property type="entry name" value="ADH_Fe/GldA"/>
</dbReference>
<protein>
    <submittedName>
        <fullName evidence="6">Unannotated protein</fullName>
    </submittedName>
</protein>
<dbReference type="Pfam" id="PF25137">
    <property type="entry name" value="ADH_Fe_C"/>
    <property type="match status" value="1"/>
</dbReference>
<dbReference type="SUPFAM" id="SSF56796">
    <property type="entry name" value="Dehydroquinate synthase-like"/>
    <property type="match status" value="1"/>
</dbReference>
<dbReference type="Gene3D" id="1.20.1090.10">
    <property type="entry name" value="Dehydroquinate synthase-like - alpha domain"/>
    <property type="match status" value="1"/>
</dbReference>
<dbReference type="InterPro" id="IPR034786">
    <property type="entry name" value="MAR"/>
</dbReference>